<accession>A0A1F6GG19</accession>
<proteinExistence type="predicted"/>
<evidence type="ECO:0000313" key="1">
    <source>
        <dbReference type="EMBL" id="OGG97061.1"/>
    </source>
</evidence>
<dbReference type="AlphaFoldDB" id="A0A1F6GG19"/>
<gene>
    <name evidence="1" type="ORF">A2527_03110</name>
</gene>
<dbReference type="EMBL" id="MFNE01000006">
    <property type="protein sequence ID" value="OGG97061.1"/>
    <property type="molecule type" value="Genomic_DNA"/>
</dbReference>
<name>A0A1F6GG19_9PROT</name>
<dbReference type="Proteomes" id="UP000178449">
    <property type="component" value="Unassembled WGS sequence"/>
</dbReference>
<comment type="caution">
    <text evidence="1">The sequence shown here is derived from an EMBL/GenBank/DDBJ whole genome shotgun (WGS) entry which is preliminary data.</text>
</comment>
<sequence>MQFLRFFQKSLEPLHFCSSQQSPTFVISVKKGQVCFTDKGRNRFWRSAQPAFVNRHFRRHNESSIWSLVGSRVSLGIWHLFACFPLIIGLVFQPEYRSEPRLLRGSELSESVQVSRINQSLFVV</sequence>
<organism evidence="1 2">
    <name type="scientific">Candidatus Lambdaproteobacteria bacterium RIFOXYD2_FULL_50_16</name>
    <dbReference type="NCBI Taxonomy" id="1817772"/>
    <lineage>
        <taxon>Bacteria</taxon>
        <taxon>Pseudomonadati</taxon>
        <taxon>Pseudomonadota</taxon>
        <taxon>Candidatus Lambdaproteobacteria</taxon>
    </lineage>
</organism>
<evidence type="ECO:0000313" key="2">
    <source>
        <dbReference type="Proteomes" id="UP000178449"/>
    </source>
</evidence>
<protein>
    <submittedName>
        <fullName evidence="1">Uncharacterized protein</fullName>
    </submittedName>
</protein>
<reference evidence="1 2" key="1">
    <citation type="journal article" date="2016" name="Nat. Commun.">
        <title>Thousands of microbial genomes shed light on interconnected biogeochemical processes in an aquifer system.</title>
        <authorList>
            <person name="Anantharaman K."/>
            <person name="Brown C.T."/>
            <person name="Hug L.A."/>
            <person name="Sharon I."/>
            <person name="Castelle C.J."/>
            <person name="Probst A.J."/>
            <person name="Thomas B.C."/>
            <person name="Singh A."/>
            <person name="Wilkins M.J."/>
            <person name="Karaoz U."/>
            <person name="Brodie E.L."/>
            <person name="Williams K.H."/>
            <person name="Hubbard S.S."/>
            <person name="Banfield J.F."/>
        </authorList>
    </citation>
    <scope>NUCLEOTIDE SEQUENCE [LARGE SCALE GENOMIC DNA]</scope>
</reference>